<feature type="region of interest" description="Disordered" evidence="1">
    <location>
        <begin position="24"/>
        <end position="47"/>
    </location>
</feature>
<gene>
    <name evidence="2" type="ORF">IEO21_10551</name>
</gene>
<reference evidence="2" key="1">
    <citation type="submission" date="2020-11" db="EMBL/GenBank/DDBJ databases">
        <authorList>
            <person name="Koelle M."/>
            <person name="Horta M.A.C."/>
            <person name="Nowrousian M."/>
            <person name="Ohm R.A."/>
            <person name="Benz P."/>
            <person name="Pilgard A."/>
        </authorList>
    </citation>
    <scope>NUCLEOTIDE SEQUENCE</scope>
    <source>
        <strain evidence="2">FPRL280</strain>
    </source>
</reference>
<feature type="compositionally biased region" description="Polar residues" evidence="1">
    <location>
        <begin position="24"/>
        <end position="46"/>
    </location>
</feature>
<dbReference type="Proteomes" id="UP000639403">
    <property type="component" value="Unassembled WGS sequence"/>
</dbReference>
<comment type="caution">
    <text evidence="2">The sequence shown here is derived from an EMBL/GenBank/DDBJ whole genome shotgun (WGS) entry which is preliminary data.</text>
</comment>
<proteinExistence type="predicted"/>
<dbReference type="AlphaFoldDB" id="A0A8H7TXB7"/>
<accession>A0A8H7TXB7</accession>
<evidence type="ECO:0000313" key="3">
    <source>
        <dbReference type="Proteomes" id="UP000639403"/>
    </source>
</evidence>
<protein>
    <submittedName>
        <fullName evidence="2">Uncharacterized protein</fullName>
    </submittedName>
</protein>
<name>A0A8H7TXB7_9APHY</name>
<evidence type="ECO:0000256" key="1">
    <source>
        <dbReference type="SAM" id="MobiDB-lite"/>
    </source>
</evidence>
<organism evidence="2 3">
    <name type="scientific">Rhodonia placenta</name>
    <dbReference type="NCBI Taxonomy" id="104341"/>
    <lineage>
        <taxon>Eukaryota</taxon>
        <taxon>Fungi</taxon>
        <taxon>Dikarya</taxon>
        <taxon>Basidiomycota</taxon>
        <taxon>Agaricomycotina</taxon>
        <taxon>Agaricomycetes</taxon>
        <taxon>Polyporales</taxon>
        <taxon>Adustoporiaceae</taxon>
        <taxon>Rhodonia</taxon>
    </lineage>
</organism>
<evidence type="ECO:0000313" key="2">
    <source>
        <dbReference type="EMBL" id="KAF9799486.1"/>
    </source>
</evidence>
<sequence>MDTAAAQSDEQESLTQWSNLSHVFDRPTQSPSHHLSKPATNHSSKSAIAVSHYCNQTTTTSTTQATASVAPESVSDSNWLQSDIPHPDCALTLSRVGTASSRFLIFSFLRARTHDLCTTCLIWMHHYLLYD</sequence>
<reference evidence="2" key="2">
    <citation type="journal article" name="Front. Microbiol.">
        <title>Degradative Capacity of Two Strains of Rhodonia placenta: From Phenotype to Genotype.</title>
        <authorList>
            <person name="Kolle M."/>
            <person name="Horta M.A.C."/>
            <person name="Nowrousian M."/>
            <person name="Ohm R.A."/>
            <person name="Benz J.P."/>
            <person name="Pilgard A."/>
        </authorList>
    </citation>
    <scope>NUCLEOTIDE SEQUENCE</scope>
    <source>
        <strain evidence="2">FPRL280</strain>
    </source>
</reference>
<dbReference type="EMBL" id="JADOXO010000898">
    <property type="protein sequence ID" value="KAF9799486.1"/>
    <property type="molecule type" value="Genomic_DNA"/>
</dbReference>